<feature type="domain" description="PTS EIIA type-2" evidence="1">
    <location>
        <begin position="1"/>
        <end position="148"/>
    </location>
</feature>
<dbReference type="PANTHER" id="PTHR47738">
    <property type="entry name" value="PTS SYSTEM FRUCTOSE-LIKE EIIA COMPONENT-RELATED"/>
    <property type="match status" value="1"/>
</dbReference>
<dbReference type="InterPro" id="IPR051541">
    <property type="entry name" value="PTS_SugarTrans_NitroReg"/>
</dbReference>
<keyword evidence="3" id="KW-1185">Reference proteome</keyword>
<protein>
    <submittedName>
        <fullName evidence="2">PTS sugar transporter subunit IIA</fullName>
    </submittedName>
</protein>
<dbReference type="PANTHER" id="PTHR47738:SF3">
    <property type="entry name" value="PHOSPHOTRANSFERASE SYSTEM MANNITOL_FRUCTOSE-SPECIFIC IIA DOMAIN CONTAINING PROTEIN"/>
    <property type="match status" value="1"/>
</dbReference>
<dbReference type="InterPro" id="IPR016152">
    <property type="entry name" value="PTrfase/Anion_transptr"/>
</dbReference>
<reference evidence="2 3" key="1">
    <citation type="submission" date="2019-06" db="EMBL/GenBank/DDBJ databases">
        <title>Cerasibacillus sp. nov., isolated from maize field.</title>
        <authorList>
            <person name="Lin S.-Y."/>
            <person name="Tsai C.-F."/>
            <person name="Young C.-C."/>
        </authorList>
    </citation>
    <scope>NUCLEOTIDE SEQUENCE [LARGE SCALE GENOMIC DNA]</scope>
    <source>
        <strain evidence="2 3">CC-CFT480</strain>
    </source>
</reference>
<dbReference type="CDD" id="cd00211">
    <property type="entry name" value="PTS_IIA_fru"/>
    <property type="match status" value="1"/>
</dbReference>
<keyword evidence="2" id="KW-0813">Transport</keyword>
<sequence length="152" mass="17295">MQIDPNLIFINLEVETKEEALGILGSQLHISGYVKEKFPESVLEREEKFPTGLHFVPYGVAIPHTDGDKVIQSQLAFASLKKPVPFMEMGNVYKNVEVSLIFMLALTTPKDQPILLQKLMEMFQDKVTMNKLVLLEETGKIMAILQEQLDYK</sequence>
<comment type="caution">
    <text evidence="2">The sequence shown here is derived from an EMBL/GenBank/DDBJ whole genome shotgun (WGS) entry which is preliminary data.</text>
</comment>
<evidence type="ECO:0000313" key="3">
    <source>
        <dbReference type="Proteomes" id="UP000321574"/>
    </source>
</evidence>
<accession>A0A5C8P1X6</accession>
<dbReference type="SUPFAM" id="SSF55804">
    <property type="entry name" value="Phoshotransferase/anion transport protein"/>
    <property type="match status" value="1"/>
</dbReference>
<organism evidence="2 3">
    <name type="scientific">Cerasibacillus terrae</name>
    <dbReference type="NCBI Taxonomy" id="2498845"/>
    <lineage>
        <taxon>Bacteria</taxon>
        <taxon>Bacillati</taxon>
        <taxon>Bacillota</taxon>
        <taxon>Bacilli</taxon>
        <taxon>Bacillales</taxon>
        <taxon>Bacillaceae</taxon>
        <taxon>Cerasibacillus</taxon>
    </lineage>
</organism>
<dbReference type="RefSeq" id="WP_147665051.1">
    <property type="nucleotide sequence ID" value="NZ_VDUW01000001.1"/>
</dbReference>
<gene>
    <name evidence="2" type="ORF">FHP05_00555</name>
</gene>
<dbReference type="OrthoDB" id="370976at2"/>
<dbReference type="EMBL" id="VDUW01000001">
    <property type="protein sequence ID" value="TXL67541.1"/>
    <property type="molecule type" value="Genomic_DNA"/>
</dbReference>
<evidence type="ECO:0000259" key="1">
    <source>
        <dbReference type="PROSITE" id="PS51094"/>
    </source>
</evidence>
<proteinExistence type="predicted"/>
<dbReference type="PROSITE" id="PS51094">
    <property type="entry name" value="PTS_EIIA_TYPE_2"/>
    <property type="match status" value="1"/>
</dbReference>
<name>A0A5C8P1X6_9BACI</name>
<keyword evidence="2" id="KW-0762">Sugar transport</keyword>
<dbReference type="InterPro" id="IPR002178">
    <property type="entry name" value="PTS_EIIA_type-2_dom"/>
</dbReference>
<dbReference type="AlphaFoldDB" id="A0A5C8P1X6"/>
<evidence type="ECO:0000313" key="2">
    <source>
        <dbReference type="EMBL" id="TXL67541.1"/>
    </source>
</evidence>
<dbReference type="Proteomes" id="UP000321574">
    <property type="component" value="Unassembled WGS sequence"/>
</dbReference>
<dbReference type="Pfam" id="PF00359">
    <property type="entry name" value="PTS_EIIA_2"/>
    <property type="match status" value="1"/>
</dbReference>
<dbReference type="Gene3D" id="3.40.930.10">
    <property type="entry name" value="Mannitol-specific EII, Chain A"/>
    <property type="match status" value="1"/>
</dbReference>